<gene>
    <name evidence="2" type="ORF">FLP23_09030</name>
</gene>
<dbReference type="RefSeq" id="WP_149325557.1">
    <property type="nucleotide sequence ID" value="NZ_CP043504.1"/>
</dbReference>
<proteinExistence type="predicted"/>
<feature type="coiled-coil region" evidence="1">
    <location>
        <begin position="46"/>
        <end position="73"/>
    </location>
</feature>
<sequence length="76" mass="8017">MKGALLLVVGVAIGFVVAHEVAKTEKGKQFFSEVDGKAKEFGDAVVQGYKAREAELRAAVANAQDAIDDLAKRAKA</sequence>
<name>A0A5C1Y909_9MICO</name>
<evidence type="ECO:0000256" key="1">
    <source>
        <dbReference type="SAM" id="Coils"/>
    </source>
</evidence>
<evidence type="ECO:0008006" key="4">
    <source>
        <dbReference type="Google" id="ProtNLM"/>
    </source>
</evidence>
<keyword evidence="1" id="KW-0175">Coiled coil</keyword>
<evidence type="ECO:0000313" key="3">
    <source>
        <dbReference type="Proteomes" id="UP000322159"/>
    </source>
</evidence>
<dbReference type="KEGG" id="lyk:FLP23_09030"/>
<protein>
    <recommendedName>
        <fullName evidence="4">YtxH domain-containing protein</fullName>
    </recommendedName>
</protein>
<dbReference type="Proteomes" id="UP000322159">
    <property type="component" value="Chromosome"/>
</dbReference>
<keyword evidence="3" id="KW-1185">Reference proteome</keyword>
<evidence type="ECO:0000313" key="2">
    <source>
        <dbReference type="EMBL" id="QEO10140.1"/>
    </source>
</evidence>
<dbReference type="OrthoDB" id="5121327at2"/>
<dbReference type="AlphaFoldDB" id="A0A5C1Y909"/>
<reference evidence="2 3" key="1">
    <citation type="submission" date="2019-09" db="EMBL/GenBank/DDBJ databases">
        <title>Genome sequencing of strain KACC 19322.</title>
        <authorList>
            <person name="Heo J."/>
            <person name="Kim S.-J."/>
            <person name="Kim J.-S."/>
            <person name="Hong S.-B."/>
            <person name="Kwon S.-W."/>
        </authorList>
    </citation>
    <scope>NUCLEOTIDE SEQUENCE [LARGE SCALE GENOMIC DNA]</scope>
    <source>
        <strain evidence="2 3">KACC 19322</strain>
    </source>
</reference>
<organism evidence="2 3">
    <name type="scientific">Protaetiibacter larvae</name>
    <dbReference type="NCBI Taxonomy" id="2592654"/>
    <lineage>
        <taxon>Bacteria</taxon>
        <taxon>Bacillati</taxon>
        <taxon>Actinomycetota</taxon>
        <taxon>Actinomycetes</taxon>
        <taxon>Micrococcales</taxon>
        <taxon>Microbacteriaceae</taxon>
        <taxon>Protaetiibacter</taxon>
    </lineage>
</organism>
<dbReference type="EMBL" id="CP043504">
    <property type="protein sequence ID" value="QEO10140.1"/>
    <property type="molecule type" value="Genomic_DNA"/>
</dbReference>
<accession>A0A5C1Y909</accession>